<accession>A0A0P1F7A2</accession>
<evidence type="ECO:0000313" key="1">
    <source>
        <dbReference type="EMBL" id="CUH63879.1"/>
    </source>
</evidence>
<sequence>MSLSSPTLHMLCGKIAAGKSTLAARLGRSNGTVLIAEDDWLNALFAAEMSSASDYVRCAGKLRTIMAPHISSLLNAGVSIVLDFPANTVENRAWMRDILEATDASHQLHVLNPPDDLCLARLRQRNAQGDHPFAVTEEQFRRFSKHFVAPSPDEGFNIVLHDENG</sequence>
<keyword evidence="1" id="KW-0418">Kinase</keyword>
<proteinExistence type="predicted"/>
<dbReference type="OrthoDB" id="531205at2"/>
<keyword evidence="1" id="KW-0808">Transferase</keyword>
<reference evidence="1 2" key="1">
    <citation type="submission" date="2015-09" db="EMBL/GenBank/DDBJ databases">
        <authorList>
            <consortium name="Swine Surveillance"/>
        </authorList>
    </citation>
    <scope>NUCLEOTIDE SEQUENCE [LARGE SCALE GENOMIC DNA]</scope>
    <source>
        <strain evidence="1 2">CECT 4357</strain>
    </source>
</reference>
<dbReference type="RefSeq" id="WP_058261724.1">
    <property type="nucleotide sequence ID" value="NZ_CP051181.1"/>
</dbReference>
<evidence type="ECO:0000313" key="2">
    <source>
        <dbReference type="Proteomes" id="UP000051587"/>
    </source>
</evidence>
<protein>
    <submittedName>
        <fullName evidence="1">Putative kinase</fullName>
    </submittedName>
</protein>
<dbReference type="SUPFAM" id="SSF52540">
    <property type="entry name" value="P-loop containing nucleoside triphosphate hydrolases"/>
    <property type="match status" value="1"/>
</dbReference>
<keyword evidence="2" id="KW-1185">Reference proteome</keyword>
<dbReference type="Pfam" id="PF13671">
    <property type="entry name" value="AAA_33"/>
    <property type="match status" value="1"/>
</dbReference>
<dbReference type="EMBL" id="CYSA01000010">
    <property type="protein sequence ID" value="CUH63879.1"/>
    <property type="molecule type" value="Genomic_DNA"/>
</dbReference>
<dbReference type="GO" id="GO:0016301">
    <property type="term" value="F:kinase activity"/>
    <property type="evidence" value="ECO:0007669"/>
    <property type="project" value="UniProtKB-KW"/>
</dbReference>
<dbReference type="InterPro" id="IPR027417">
    <property type="entry name" value="P-loop_NTPase"/>
</dbReference>
<gene>
    <name evidence="1" type="ORF">TG4357_00946</name>
</gene>
<organism evidence="1 2">
    <name type="scientific">Thalassovita gelatinovora</name>
    <name type="common">Thalassobius gelatinovorus</name>
    <dbReference type="NCBI Taxonomy" id="53501"/>
    <lineage>
        <taxon>Bacteria</taxon>
        <taxon>Pseudomonadati</taxon>
        <taxon>Pseudomonadota</taxon>
        <taxon>Alphaproteobacteria</taxon>
        <taxon>Rhodobacterales</taxon>
        <taxon>Roseobacteraceae</taxon>
        <taxon>Thalassovita</taxon>
    </lineage>
</organism>
<name>A0A0P1F7A2_THAGE</name>
<dbReference type="AlphaFoldDB" id="A0A0P1F7A2"/>
<dbReference type="Gene3D" id="3.40.50.300">
    <property type="entry name" value="P-loop containing nucleotide triphosphate hydrolases"/>
    <property type="match status" value="1"/>
</dbReference>
<dbReference type="Proteomes" id="UP000051587">
    <property type="component" value="Unassembled WGS sequence"/>
</dbReference>